<feature type="domain" description="A20-type" evidence="5">
    <location>
        <begin position="8"/>
        <end position="42"/>
    </location>
</feature>
<dbReference type="OrthoDB" id="428577at2759"/>
<comment type="caution">
    <text evidence="6">The sequence shown here is derived from an EMBL/GenBank/DDBJ whole genome shotgun (WGS) entry which is preliminary data.</text>
</comment>
<dbReference type="PROSITE" id="PS51036">
    <property type="entry name" value="ZF_A20"/>
    <property type="match status" value="1"/>
</dbReference>
<gene>
    <name evidence="6" type="ORF">PXEA_LOCUS30857</name>
</gene>
<keyword evidence="7" id="KW-1185">Reference proteome</keyword>
<dbReference type="Gene3D" id="1.20.5.4770">
    <property type="match status" value="1"/>
</dbReference>
<organism evidence="6 7">
    <name type="scientific">Protopolystoma xenopodis</name>
    <dbReference type="NCBI Taxonomy" id="117903"/>
    <lineage>
        <taxon>Eukaryota</taxon>
        <taxon>Metazoa</taxon>
        <taxon>Spiralia</taxon>
        <taxon>Lophotrochozoa</taxon>
        <taxon>Platyhelminthes</taxon>
        <taxon>Monogenea</taxon>
        <taxon>Polyopisthocotylea</taxon>
        <taxon>Polystomatidea</taxon>
        <taxon>Polystomatidae</taxon>
        <taxon>Protopolystoma</taxon>
    </lineage>
</organism>
<name>A0A3S5C5W6_9PLAT</name>
<evidence type="ECO:0000259" key="5">
    <source>
        <dbReference type="PROSITE" id="PS51036"/>
    </source>
</evidence>
<dbReference type="InterPro" id="IPR002653">
    <property type="entry name" value="Znf_A20"/>
</dbReference>
<dbReference type="SUPFAM" id="SSF57716">
    <property type="entry name" value="Glucocorticoid receptor-like (DNA-binding domain)"/>
    <property type="match status" value="1"/>
</dbReference>
<feature type="region of interest" description="Disordered" evidence="4">
    <location>
        <begin position="83"/>
        <end position="137"/>
    </location>
</feature>
<feature type="compositionally biased region" description="Polar residues" evidence="4">
    <location>
        <begin position="84"/>
        <end position="96"/>
    </location>
</feature>
<dbReference type="EMBL" id="CAAALY010254913">
    <property type="protein sequence ID" value="VEL37417.1"/>
    <property type="molecule type" value="Genomic_DNA"/>
</dbReference>
<evidence type="ECO:0000313" key="6">
    <source>
        <dbReference type="EMBL" id="VEL37417.1"/>
    </source>
</evidence>
<proteinExistence type="predicted"/>
<dbReference type="SMART" id="SM00259">
    <property type="entry name" value="ZnF_A20"/>
    <property type="match status" value="1"/>
</dbReference>
<evidence type="ECO:0000256" key="1">
    <source>
        <dbReference type="ARBA" id="ARBA00022723"/>
    </source>
</evidence>
<dbReference type="Pfam" id="PF01754">
    <property type="entry name" value="zf-A20"/>
    <property type="match status" value="1"/>
</dbReference>
<keyword evidence="1" id="KW-0479">Metal-binding</keyword>
<evidence type="ECO:0000313" key="7">
    <source>
        <dbReference type="Proteomes" id="UP000784294"/>
    </source>
</evidence>
<dbReference type="PANTHER" id="PTHR10634">
    <property type="entry name" value="AN1-TYPE ZINC FINGER PROTEIN"/>
    <property type="match status" value="1"/>
</dbReference>
<evidence type="ECO:0000256" key="2">
    <source>
        <dbReference type="ARBA" id="ARBA00022771"/>
    </source>
</evidence>
<feature type="compositionally biased region" description="Basic and acidic residues" evidence="4">
    <location>
        <begin position="98"/>
        <end position="114"/>
    </location>
</feature>
<dbReference type="Proteomes" id="UP000784294">
    <property type="component" value="Unassembled WGS sequence"/>
</dbReference>
<accession>A0A3S5C5W6</accession>
<feature type="compositionally biased region" description="Low complexity" evidence="4">
    <location>
        <begin position="175"/>
        <end position="194"/>
    </location>
</feature>
<feature type="non-terminal residue" evidence="6">
    <location>
        <position position="1"/>
    </location>
</feature>
<feature type="compositionally biased region" description="Polar residues" evidence="4">
    <location>
        <begin position="117"/>
        <end position="134"/>
    </location>
</feature>
<keyword evidence="3" id="KW-0862">Zinc</keyword>
<dbReference type="AlphaFoldDB" id="A0A3S5C5W6"/>
<sequence length="211" mass="22342">MEEDNQSHNIPLLCRKGCGFFGSPNFDGLCSKCHRDMQAQAVQAQQSSRIGSSHQPRIDISNKIQKSTELYADPLKVSLDGAVRSQSDGQQLNDDNSTLDKIRKSMPDTSDTRVSKSHSCADSSNRELNSNASDTEADAEVKAITISSSSETGLSTCKSGSVVEHVSEAAQGALASPGDGSSKPGSPASANSASTKKRPRCDVCHKRVGLT</sequence>
<reference evidence="6" key="1">
    <citation type="submission" date="2018-11" db="EMBL/GenBank/DDBJ databases">
        <authorList>
            <consortium name="Pathogen Informatics"/>
        </authorList>
    </citation>
    <scope>NUCLEOTIDE SEQUENCE</scope>
</reference>
<dbReference type="InterPro" id="IPR050652">
    <property type="entry name" value="AN1_A20_ZnFinger"/>
</dbReference>
<dbReference type="GO" id="GO:0008270">
    <property type="term" value="F:zinc ion binding"/>
    <property type="evidence" value="ECO:0007669"/>
    <property type="project" value="UniProtKB-KW"/>
</dbReference>
<dbReference type="GO" id="GO:0003677">
    <property type="term" value="F:DNA binding"/>
    <property type="evidence" value="ECO:0007669"/>
    <property type="project" value="InterPro"/>
</dbReference>
<protein>
    <recommendedName>
        <fullName evidence="5">A20-type domain-containing protein</fullName>
    </recommendedName>
</protein>
<evidence type="ECO:0000256" key="3">
    <source>
        <dbReference type="ARBA" id="ARBA00022833"/>
    </source>
</evidence>
<evidence type="ECO:0000256" key="4">
    <source>
        <dbReference type="SAM" id="MobiDB-lite"/>
    </source>
</evidence>
<feature type="region of interest" description="Disordered" evidence="4">
    <location>
        <begin position="168"/>
        <end position="201"/>
    </location>
</feature>
<keyword evidence="2" id="KW-0863">Zinc-finger</keyword>